<accession>A0ABQ5EDK1</accession>
<evidence type="ECO:0000313" key="3">
    <source>
        <dbReference type="Proteomes" id="UP001151760"/>
    </source>
</evidence>
<comment type="caution">
    <text evidence="2">The sequence shown here is derived from an EMBL/GenBank/DDBJ whole genome shotgun (WGS) entry which is preliminary data.</text>
</comment>
<evidence type="ECO:0000313" key="2">
    <source>
        <dbReference type="EMBL" id="GJT48911.1"/>
    </source>
</evidence>
<keyword evidence="2" id="KW-0695">RNA-directed DNA polymerase</keyword>
<reference evidence="2" key="1">
    <citation type="journal article" date="2022" name="Int. J. Mol. Sci.">
        <title>Draft Genome of Tanacetum Coccineum: Genomic Comparison of Closely Related Tanacetum-Family Plants.</title>
        <authorList>
            <person name="Yamashiro T."/>
            <person name="Shiraishi A."/>
            <person name="Nakayama K."/>
            <person name="Satake H."/>
        </authorList>
    </citation>
    <scope>NUCLEOTIDE SEQUENCE</scope>
</reference>
<keyword evidence="2" id="KW-0548">Nucleotidyltransferase</keyword>
<dbReference type="SUPFAM" id="SSF50630">
    <property type="entry name" value="Acid proteases"/>
    <property type="match status" value="1"/>
</dbReference>
<organism evidence="2 3">
    <name type="scientific">Tanacetum coccineum</name>
    <dbReference type="NCBI Taxonomy" id="301880"/>
    <lineage>
        <taxon>Eukaryota</taxon>
        <taxon>Viridiplantae</taxon>
        <taxon>Streptophyta</taxon>
        <taxon>Embryophyta</taxon>
        <taxon>Tracheophyta</taxon>
        <taxon>Spermatophyta</taxon>
        <taxon>Magnoliopsida</taxon>
        <taxon>eudicotyledons</taxon>
        <taxon>Gunneridae</taxon>
        <taxon>Pentapetalae</taxon>
        <taxon>asterids</taxon>
        <taxon>campanulids</taxon>
        <taxon>Asterales</taxon>
        <taxon>Asteraceae</taxon>
        <taxon>Asteroideae</taxon>
        <taxon>Anthemideae</taxon>
        <taxon>Anthemidinae</taxon>
        <taxon>Tanacetum</taxon>
    </lineage>
</organism>
<name>A0ABQ5EDK1_9ASTR</name>
<evidence type="ECO:0000256" key="1">
    <source>
        <dbReference type="SAM" id="MobiDB-lite"/>
    </source>
</evidence>
<protein>
    <submittedName>
        <fullName evidence="2">Reverse transcriptase domain-containing protein</fullName>
    </submittedName>
</protein>
<reference evidence="2" key="2">
    <citation type="submission" date="2022-01" db="EMBL/GenBank/DDBJ databases">
        <authorList>
            <person name="Yamashiro T."/>
            <person name="Shiraishi A."/>
            <person name="Satake H."/>
            <person name="Nakayama K."/>
        </authorList>
    </citation>
    <scope>NUCLEOTIDE SEQUENCE</scope>
</reference>
<proteinExistence type="predicted"/>
<dbReference type="GO" id="GO:0003964">
    <property type="term" value="F:RNA-directed DNA polymerase activity"/>
    <property type="evidence" value="ECO:0007669"/>
    <property type="project" value="UniProtKB-KW"/>
</dbReference>
<dbReference type="InterPro" id="IPR021109">
    <property type="entry name" value="Peptidase_aspartic_dom_sf"/>
</dbReference>
<dbReference type="Proteomes" id="UP001151760">
    <property type="component" value="Unassembled WGS sequence"/>
</dbReference>
<gene>
    <name evidence="2" type="ORF">Tco_0975068</name>
</gene>
<feature type="region of interest" description="Disordered" evidence="1">
    <location>
        <begin position="1"/>
        <end position="42"/>
    </location>
</feature>
<dbReference type="PANTHER" id="PTHR33240">
    <property type="entry name" value="OS08G0508500 PROTEIN"/>
    <property type="match status" value="1"/>
</dbReference>
<keyword evidence="3" id="KW-1185">Reference proteome</keyword>
<dbReference type="EMBL" id="BQNB010016193">
    <property type="protein sequence ID" value="GJT48911.1"/>
    <property type="molecule type" value="Genomic_DNA"/>
</dbReference>
<sequence>MKVVALNKGAQTEQWKGTDQGGKERRNLQEGQSISHPNDEEEGIEGPMIIEAEIGGHCIHRMYVDGGSALEILYKHCFNRLCPEIKNQLVPTTTPLIGFSGEIIWLIGQIQLLVRIGDEEYSASAWMNFVVVRSPSPYNGIIGRPGVRKLQVVPSTAHEMLKLPVEGGVITLKSSRLVPLECALVSGPEENLPATKPIVEERFKVAINPEYHEQTIMIGSTLIEEGRNKLCGLL</sequence>
<keyword evidence="2" id="KW-0808">Transferase</keyword>
<dbReference type="Gene3D" id="2.40.70.10">
    <property type="entry name" value="Acid Proteases"/>
    <property type="match status" value="1"/>
</dbReference>
<dbReference type="PANTHER" id="PTHR33240:SF15">
    <property type="entry name" value="GAG-PRO-LIKE PROTEIN"/>
    <property type="match status" value="1"/>
</dbReference>